<reference evidence="12" key="1">
    <citation type="submission" date="2012-02" db="EMBL/GenBank/DDBJ databases">
        <title>Genome sequencing of Giardia lamblia Genotypes A2 and B isolates (DH and GS) and comparative analysis with the genomes of Genotypes A1 and E (WB and Pig).</title>
        <authorList>
            <person name="Adam R."/>
            <person name="Dahlstrom E."/>
            <person name="Martens C."/>
            <person name="Bruno D."/>
            <person name="Barbian K."/>
            <person name="Porcella S.F."/>
            <person name="Nash T."/>
        </authorList>
    </citation>
    <scope>NUCLEOTIDE SEQUENCE</scope>
    <source>
        <strain evidence="12">DH</strain>
    </source>
</reference>
<dbReference type="PANTHER" id="PTHR12581">
    <property type="entry name" value="HIV-1 REV BINDING PROTEIN 2, 3"/>
    <property type="match status" value="1"/>
</dbReference>
<evidence type="ECO:0000256" key="9">
    <source>
        <dbReference type="SAM" id="MobiDB-lite"/>
    </source>
</evidence>
<comment type="caution">
    <text evidence="11">The sequence shown here is derived from an EMBL/GenBank/DDBJ whole genome shotgun (WGS) entry which is preliminary data.</text>
</comment>
<evidence type="ECO:0000259" key="10">
    <source>
        <dbReference type="SMART" id="SM00322"/>
    </source>
</evidence>
<sequence length="352" mass="40468">VNLKWFVFHQRAPKVGRHQPQRRVMEDEMDQPQRISREKRRNYPERDMTGRTDVPEGWREPEFRPEDNKSGALLDVSSFSTLFPMYREPYITSIWKDLANMLSSKYGIAAELDLQKGTITVQTTDKTWDPAAILSARNMIWMLSRSMTFEQAKRCFENEVDCDIIRIKNMASRKDSFIKRRARFVGPNAQTLKAIELLTDTKIQVQGNTVAVMGASRGVGLVRNIVTDCIERNIHPVQHIKTLMIKRELAKIPEMANEDWSRFIPTFKKKNTKPYKPAKVAKRKREKQEAAISKVDQQLASGEYFARREGEEKILPRRLREPGALSRGGAKQMHQGQGAHSLSDSEIPSDGL</sequence>
<feature type="compositionally biased region" description="Basic and acidic residues" evidence="9">
    <location>
        <begin position="41"/>
        <end position="65"/>
    </location>
</feature>
<dbReference type="PIRSF" id="PIRSF006515">
    <property type="entry name" value="KRR1"/>
    <property type="match status" value="1"/>
</dbReference>
<dbReference type="AlphaFoldDB" id="V6TG50"/>
<dbReference type="InterPro" id="IPR004087">
    <property type="entry name" value="KH_dom"/>
</dbReference>
<keyword evidence="5" id="KW-0694">RNA-binding</keyword>
<dbReference type="PANTHER" id="PTHR12581:SF0">
    <property type="entry name" value="KRR1 SMALL SUBUNIT PROCESSOME COMPONENT HOMOLOG"/>
    <property type="match status" value="1"/>
</dbReference>
<dbReference type="EMBL" id="AHGT01000023">
    <property type="protein sequence ID" value="ESU37726.1"/>
    <property type="molecule type" value="Genomic_DNA"/>
</dbReference>
<accession>V6TG50</accession>
<dbReference type="InterPro" id="IPR024166">
    <property type="entry name" value="rRNA_assembly_KRR1"/>
</dbReference>
<feature type="region of interest" description="Disordered" evidence="9">
    <location>
        <begin position="16"/>
        <end position="65"/>
    </location>
</feature>
<dbReference type="Pfam" id="PF21800">
    <property type="entry name" value="KH_KRR1_2nd"/>
    <property type="match status" value="1"/>
</dbReference>
<dbReference type="GO" id="GO:0032040">
    <property type="term" value="C:small-subunit processome"/>
    <property type="evidence" value="ECO:0007669"/>
    <property type="project" value="TreeGrafter"/>
</dbReference>
<dbReference type="InterPro" id="IPR036612">
    <property type="entry name" value="KH_dom_type_1_sf"/>
</dbReference>
<dbReference type="Gene3D" id="3.30.1370.10">
    <property type="entry name" value="K Homology domain, type 1"/>
    <property type="match status" value="2"/>
</dbReference>
<dbReference type="InterPro" id="IPR048550">
    <property type="entry name" value="KRR1-like_KH1_euk"/>
</dbReference>
<organism evidence="11 12">
    <name type="scientific">Giardia intestinalis</name>
    <name type="common">Giardia lamblia</name>
    <dbReference type="NCBI Taxonomy" id="5741"/>
    <lineage>
        <taxon>Eukaryota</taxon>
        <taxon>Metamonada</taxon>
        <taxon>Diplomonadida</taxon>
        <taxon>Hexamitidae</taxon>
        <taxon>Giardiinae</taxon>
        <taxon>Giardia</taxon>
    </lineage>
</organism>
<dbReference type="SMART" id="SM00322">
    <property type="entry name" value="KH"/>
    <property type="match status" value="1"/>
</dbReference>
<dbReference type="GO" id="GO:0003723">
    <property type="term" value="F:RNA binding"/>
    <property type="evidence" value="ECO:0007669"/>
    <property type="project" value="UniProtKB-KW"/>
</dbReference>
<dbReference type="VEuPathDB" id="GiardiaDB:GL50803_0012598"/>
<name>V6TG50_GIAIN</name>
<reference evidence="11 12" key="2">
    <citation type="journal article" date="2013" name="Genome Biol. Evol.">
        <title>Genome sequencing of Giardia lamblia genotypes A2 and B isolates (DH and GS) and comparative analysis with the genomes of genotypes A1 and E (WB and Pig).</title>
        <authorList>
            <person name="Adam R.D."/>
            <person name="Dahlstrom E.W."/>
            <person name="Martens C.A."/>
            <person name="Bruno D.P."/>
            <person name="Barbian K.D."/>
            <person name="Ricklefs S.M."/>
            <person name="Hernandez M.M."/>
            <person name="Narla N.P."/>
            <person name="Patel R.B."/>
            <person name="Porcella S.F."/>
            <person name="Nash T.E."/>
        </authorList>
    </citation>
    <scope>NUCLEOTIDE SEQUENCE [LARGE SCALE GENOMIC DNA]</scope>
    <source>
        <strain evidence="11 12">DH</strain>
    </source>
</reference>
<keyword evidence="4" id="KW-0698">rRNA processing</keyword>
<gene>
    <name evidence="11" type="ORF">DHA2_12598</name>
</gene>
<evidence type="ECO:0000256" key="5">
    <source>
        <dbReference type="ARBA" id="ARBA00022884"/>
    </source>
</evidence>
<dbReference type="VEuPathDB" id="GiardiaDB:GL50581_1857"/>
<evidence type="ECO:0000256" key="8">
    <source>
        <dbReference type="ARBA" id="ARBA00032993"/>
    </source>
</evidence>
<comment type="similarity">
    <text evidence="2">Belongs to the KRR1 family.</text>
</comment>
<evidence type="ECO:0000256" key="4">
    <source>
        <dbReference type="ARBA" id="ARBA00022552"/>
    </source>
</evidence>
<evidence type="ECO:0000313" key="11">
    <source>
        <dbReference type="EMBL" id="ESU37726.1"/>
    </source>
</evidence>
<dbReference type="FunFam" id="3.30.1370.10:FF:000014">
    <property type="entry name" value="KRR1 small subunit processome component"/>
    <property type="match status" value="1"/>
</dbReference>
<feature type="non-terminal residue" evidence="11">
    <location>
        <position position="1"/>
    </location>
</feature>
<evidence type="ECO:0000256" key="7">
    <source>
        <dbReference type="ARBA" id="ARBA00023274"/>
    </source>
</evidence>
<dbReference type="Proteomes" id="UP000018320">
    <property type="component" value="Unassembled WGS sequence"/>
</dbReference>
<dbReference type="VEuPathDB" id="GiardiaDB:DHA2_12598"/>
<keyword evidence="6" id="KW-0539">Nucleus</keyword>
<dbReference type="GO" id="GO:0006364">
    <property type="term" value="P:rRNA processing"/>
    <property type="evidence" value="ECO:0007669"/>
    <property type="project" value="UniProtKB-KW"/>
</dbReference>
<dbReference type="InterPro" id="IPR048548">
    <property type="entry name" value="KRR1-like_KH2"/>
</dbReference>
<feature type="region of interest" description="Disordered" evidence="9">
    <location>
        <begin position="311"/>
        <end position="352"/>
    </location>
</feature>
<evidence type="ECO:0000313" key="12">
    <source>
        <dbReference type="Proteomes" id="UP000018320"/>
    </source>
</evidence>
<dbReference type="Pfam" id="PF17903">
    <property type="entry name" value="KH_KRR1_1st"/>
    <property type="match status" value="1"/>
</dbReference>
<dbReference type="FunFam" id="3.30.1370.10:FF:000137">
    <property type="entry name" value="KRR1 small subunit processome component"/>
    <property type="match status" value="1"/>
</dbReference>
<proteinExistence type="inferred from homology"/>
<keyword evidence="3" id="KW-0690">Ribosome biogenesis</keyword>
<evidence type="ECO:0000256" key="6">
    <source>
        <dbReference type="ARBA" id="ARBA00023242"/>
    </source>
</evidence>
<dbReference type="CDD" id="cd22394">
    <property type="entry name" value="KH-I_KRR1_rpt2"/>
    <property type="match status" value="1"/>
</dbReference>
<dbReference type="SUPFAM" id="SSF54791">
    <property type="entry name" value="Eukaryotic type KH-domain (KH-domain type I)"/>
    <property type="match status" value="1"/>
</dbReference>
<feature type="domain" description="K Homology" evidence="10">
    <location>
        <begin position="159"/>
        <end position="231"/>
    </location>
</feature>
<evidence type="ECO:0000256" key="1">
    <source>
        <dbReference type="ARBA" id="ARBA00004604"/>
    </source>
</evidence>
<feature type="compositionally biased region" description="Polar residues" evidence="9">
    <location>
        <begin position="334"/>
        <end position="346"/>
    </location>
</feature>
<dbReference type="CDD" id="cd22393">
    <property type="entry name" value="KH-I_KRR1_rpt1"/>
    <property type="match status" value="1"/>
</dbReference>
<dbReference type="InterPro" id="IPR048549">
    <property type="entry name" value="KRR1-like_KH2_euk"/>
</dbReference>
<evidence type="ECO:0000256" key="3">
    <source>
        <dbReference type="ARBA" id="ARBA00022517"/>
    </source>
</evidence>
<keyword evidence="7" id="KW-0687">Ribonucleoprotein</keyword>
<evidence type="ECO:0000256" key="2">
    <source>
        <dbReference type="ARBA" id="ARBA00009344"/>
    </source>
</evidence>
<feature type="compositionally biased region" description="Basic and acidic residues" evidence="9">
    <location>
        <begin position="311"/>
        <end position="321"/>
    </location>
</feature>
<comment type="subcellular location">
    <subcellularLocation>
        <location evidence="1">Nucleus</location>
        <location evidence="1">Nucleolus</location>
    </subcellularLocation>
</comment>
<dbReference type="InterPro" id="IPR041174">
    <property type="entry name" value="KRR1-like_KH1"/>
</dbReference>
<dbReference type="VEuPathDB" id="GiardiaDB:QR46_4159"/>
<protein>
    <recommendedName>
        <fullName evidence="8">KRR-R motif-containing protein 1</fullName>
    </recommendedName>
</protein>